<dbReference type="PATRIC" id="fig|1127483.3.peg.923"/>
<dbReference type="AlphaFoldDB" id="H1S021"/>
<protein>
    <submittedName>
        <fullName evidence="2">Putative integrase/recombinase protein</fullName>
    </submittedName>
</protein>
<dbReference type="Gene3D" id="1.10.443.10">
    <property type="entry name" value="Intergrase catalytic core"/>
    <property type="match status" value="1"/>
</dbReference>
<reference evidence="2 3" key="1">
    <citation type="journal article" date="2012" name="J. Bacteriol.">
        <title>De Novo Genome Project of Cupriavidus basilensis OR16.</title>
        <authorList>
            <person name="Cserhati M."/>
            <person name="Kriszt B."/>
            <person name="Szoboszlay S."/>
            <person name="Toth A."/>
            <person name="Szabo I."/>
            <person name="Tancsics A."/>
            <person name="Nagy I."/>
            <person name="Horvath B."/>
            <person name="Nagy I."/>
            <person name="Kukolya J."/>
        </authorList>
    </citation>
    <scope>NUCLEOTIDE SEQUENCE [LARGE SCALE GENOMIC DNA]</scope>
    <source>
        <strain evidence="2 3">OR16</strain>
    </source>
</reference>
<dbReference type="GO" id="GO:0003677">
    <property type="term" value="F:DNA binding"/>
    <property type="evidence" value="ECO:0007669"/>
    <property type="project" value="InterPro"/>
</dbReference>
<dbReference type="InterPro" id="IPR013762">
    <property type="entry name" value="Integrase-like_cat_sf"/>
</dbReference>
<organism evidence="2 3">
    <name type="scientific">Cupriavidus basilensis OR16</name>
    <dbReference type="NCBI Taxonomy" id="1127483"/>
    <lineage>
        <taxon>Bacteria</taxon>
        <taxon>Pseudomonadati</taxon>
        <taxon>Pseudomonadota</taxon>
        <taxon>Betaproteobacteria</taxon>
        <taxon>Burkholderiales</taxon>
        <taxon>Burkholderiaceae</taxon>
        <taxon>Cupriavidus</taxon>
    </lineage>
</organism>
<comment type="caution">
    <text evidence="2">The sequence shown here is derived from an EMBL/GenBank/DDBJ whole genome shotgun (WGS) entry which is preliminary data.</text>
</comment>
<evidence type="ECO:0000256" key="1">
    <source>
        <dbReference type="ARBA" id="ARBA00023172"/>
    </source>
</evidence>
<accession>H1S021</accession>
<dbReference type="Proteomes" id="UP000005808">
    <property type="component" value="Unassembled WGS sequence"/>
</dbReference>
<name>H1S021_9BURK</name>
<proteinExistence type="predicted"/>
<dbReference type="SUPFAM" id="SSF56349">
    <property type="entry name" value="DNA breaking-rejoining enzymes"/>
    <property type="match status" value="1"/>
</dbReference>
<dbReference type="GO" id="GO:0006310">
    <property type="term" value="P:DNA recombination"/>
    <property type="evidence" value="ECO:0007669"/>
    <property type="project" value="UniProtKB-KW"/>
</dbReference>
<keyword evidence="1" id="KW-0233">DNA recombination</keyword>
<dbReference type="InterPro" id="IPR011010">
    <property type="entry name" value="DNA_brk_join_enz"/>
</dbReference>
<dbReference type="GO" id="GO:0015074">
    <property type="term" value="P:DNA integration"/>
    <property type="evidence" value="ECO:0007669"/>
    <property type="project" value="InterPro"/>
</dbReference>
<dbReference type="EMBL" id="AHJE01000012">
    <property type="protein sequence ID" value="EHP44237.1"/>
    <property type="molecule type" value="Genomic_DNA"/>
</dbReference>
<gene>
    <name evidence="2" type="ORF">OR16_04647</name>
</gene>
<sequence>MLPDRAEAQQECLPTLRKSEAARAALATRAPLEVVQQNARHASLDTTTRYVTTEAARRMEAMQAVWDAGKGD</sequence>
<evidence type="ECO:0000313" key="3">
    <source>
        <dbReference type="Proteomes" id="UP000005808"/>
    </source>
</evidence>
<evidence type="ECO:0000313" key="2">
    <source>
        <dbReference type="EMBL" id="EHP44237.1"/>
    </source>
</evidence>